<keyword evidence="3" id="KW-1185">Reference proteome</keyword>
<feature type="compositionally biased region" description="Basic and acidic residues" evidence="1">
    <location>
        <begin position="83"/>
        <end position="103"/>
    </location>
</feature>
<accession>A0A811ZEP1</accession>
<organism evidence="2 3">
    <name type="scientific">Nyctereutes procyonoides</name>
    <name type="common">Raccoon dog</name>
    <name type="synonym">Canis procyonoides</name>
    <dbReference type="NCBI Taxonomy" id="34880"/>
    <lineage>
        <taxon>Eukaryota</taxon>
        <taxon>Metazoa</taxon>
        <taxon>Chordata</taxon>
        <taxon>Craniata</taxon>
        <taxon>Vertebrata</taxon>
        <taxon>Euteleostomi</taxon>
        <taxon>Mammalia</taxon>
        <taxon>Eutheria</taxon>
        <taxon>Laurasiatheria</taxon>
        <taxon>Carnivora</taxon>
        <taxon>Caniformia</taxon>
        <taxon>Canidae</taxon>
        <taxon>Nyctereutes</taxon>
    </lineage>
</organism>
<reference evidence="2" key="1">
    <citation type="submission" date="2020-12" db="EMBL/GenBank/DDBJ databases">
        <authorList>
            <consortium name="Molecular Ecology Group"/>
        </authorList>
    </citation>
    <scope>NUCLEOTIDE SEQUENCE</scope>
    <source>
        <strain evidence="2">TBG_1078</strain>
    </source>
</reference>
<protein>
    <submittedName>
        <fullName evidence="2">(raccoon dog) hypothetical protein</fullName>
    </submittedName>
</protein>
<dbReference type="GO" id="GO:0006412">
    <property type="term" value="P:translation"/>
    <property type="evidence" value="ECO:0007669"/>
    <property type="project" value="InterPro"/>
</dbReference>
<name>A0A811ZEP1_NYCPR</name>
<dbReference type="Proteomes" id="UP000645828">
    <property type="component" value="Unassembled WGS sequence"/>
</dbReference>
<dbReference type="EMBL" id="CAJHUB010000763">
    <property type="protein sequence ID" value="CAD7687142.1"/>
    <property type="molecule type" value="Genomic_DNA"/>
</dbReference>
<dbReference type="GO" id="GO:0003735">
    <property type="term" value="F:structural constituent of ribosome"/>
    <property type="evidence" value="ECO:0007669"/>
    <property type="project" value="InterPro"/>
</dbReference>
<proteinExistence type="predicted"/>
<dbReference type="InterPro" id="IPR036899">
    <property type="entry name" value="Ribosomal_uL13_sf"/>
</dbReference>
<comment type="caution">
    <text evidence="2">The sequence shown here is derived from an EMBL/GenBank/DDBJ whole genome shotgun (WGS) entry which is preliminary data.</text>
</comment>
<evidence type="ECO:0000313" key="3">
    <source>
        <dbReference type="Proteomes" id="UP000645828"/>
    </source>
</evidence>
<evidence type="ECO:0000313" key="2">
    <source>
        <dbReference type="EMBL" id="CAD7687142.1"/>
    </source>
</evidence>
<evidence type="ECO:0000256" key="1">
    <source>
        <dbReference type="SAM" id="MobiDB-lite"/>
    </source>
</evidence>
<dbReference type="GO" id="GO:0005840">
    <property type="term" value="C:ribosome"/>
    <property type="evidence" value="ECO:0007669"/>
    <property type="project" value="InterPro"/>
</dbReference>
<sequence>MAMNISGNFYRNKLKYLVFLSKCMNTIWARGPHHIFRPGHPDHLGVLDRTLPPSDKKKQLVPVYLGCPAHNIGWEYQEVTATSEKKREKRQPEKNMEKERDQYTETFNTPESPV</sequence>
<dbReference type="SUPFAM" id="SSF52161">
    <property type="entry name" value="Ribosomal protein L13"/>
    <property type="match status" value="1"/>
</dbReference>
<feature type="compositionally biased region" description="Polar residues" evidence="1">
    <location>
        <begin position="104"/>
        <end position="114"/>
    </location>
</feature>
<gene>
    <name evidence="2" type="ORF">NYPRO_LOCUS19935</name>
</gene>
<dbReference type="AlphaFoldDB" id="A0A811ZEP1"/>
<feature type="region of interest" description="Disordered" evidence="1">
    <location>
        <begin position="78"/>
        <end position="114"/>
    </location>
</feature>